<feature type="compositionally biased region" description="Polar residues" evidence="2">
    <location>
        <begin position="95"/>
        <end position="104"/>
    </location>
</feature>
<name>F0XD56_GROCL</name>
<dbReference type="InParanoid" id="F0XD56"/>
<feature type="region of interest" description="Disordered" evidence="2">
    <location>
        <begin position="1"/>
        <end position="43"/>
    </location>
</feature>
<sequence length="624" mass="68693">MSKRVKDKTESGSQSSNSQPVRQQTHQPDGAFPTTSHPPTIPMFAVPPQHFYPQYPASISQIPMMPFPLGVGLSGGLHFPQHSATSGTAIRTSQTNAFKSSQGNAEGDAEENELSEAKTTAAEKTAEKVTADQFDHMKPFMINGQVMYPFPAAAFPQPVSSSSQSQYMPPGFIGHSGFPIAAFPNAMINPSMSHMFPATMSYHAFQGPTHLPPSTMNLTGAPQRVDATSRVPSSGSIRPPSAPPISSIRPSDISRKQIDLLRNSLKYHEDQLHYNKHQIDEKEMERTIDMLQSQIDKFESLNKSQLLFEELHYPRKDSRTDEASRQASQSSDKTYNTGASSRQVSSSTRRSDSGSQQPPNLSRRRNEACFSFDPVEHPVQFADPIKKSTLPTGAALAPPFEPRTAMSSGRDCVMNARNLGSNGPQYIYQQDSPTVNSRTAECRTSADQNNYSSSLPAEKQTKLGRPYLVGMLPAGMDVRSARGSDFVYERELNDDETRARYLYWGKAPQFIREGLPKFDGKDFYPPATTRDIPDDDGVCSVPGRSIPIGVPEVDYGFEAFPKNPESHHLLTPGFVVRSRKGVKVTLKRPKEENTDRSLRQDGCSKTVGANHCASDSKNVDGQAK</sequence>
<feature type="region of interest" description="Disordered" evidence="2">
    <location>
        <begin position="95"/>
        <end position="125"/>
    </location>
</feature>
<dbReference type="Proteomes" id="UP000007796">
    <property type="component" value="Unassembled WGS sequence"/>
</dbReference>
<evidence type="ECO:0000256" key="1">
    <source>
        <dbReference type="SAM" id="Coils"/>
    </source>
</evidence>
<dbReference type="RefSeq" id="XP_014172975.1">
    <property type="nucleotide sequence ID" value="XM_014317500.1"/>
</dbReference>
<protein>
    <submittedName>
        <fullName evidence="3">Uncharacterized protein</fullName>
    </submittedName>
</protein>
<keyword evidence="1" id="KW-0175">Coiled coil</keyword>
<dbReference type="GeneID" id="25977396"/>
<feature type="compositionally biased region" description="Basic and acidic residues" evidence="2">
    <location>
        <begin position="588"/>
        <end position="599"/>
    </location>
</feature>
<dbReference type="eggNOG" id="ENOG502SVYW">
    <property type="taxonomic scope" value="Eukaryota"/>
</dbReference>
<gene>
    <name evidence="3" type="ORF">CMQ_421</name>
</gene>
<dbReference type="EMBL" id="GL629765">
    <property type="protein sequence ID" value="EFX03493.1"/>
    <property type="molecule type" value="Genomic_DNA"/>
</dbReference>
<feature type="region of interest" description="Disordered" evidence="2">
    <location>
        <begin position="316"/>
        <end position="365"/>
    </location>
</feature>
<feature type="compositionally biased region" description="Polar residues" evidence="2">
    <location>
        <begin position="11"/>
        <end position="38"/>
    </location>
</feature>
<evidence type="ECO:0000313" key="3">
    <source>
        <dbReference type="EMBL" id="EFX03493.1"/>
    </source>
</evidence>
<dbReference type="STRING" id="655863.F0XD56"/>
<feature type="region of interest" description="Disordered" evidence="2">
    <location>
        <begin position="226"/>
        <end position="250"/>
    </location>
</feature>
<evidence type="ECO:0000313" key="4">
    <source>
        <dbReference type="Proteomes" id="UP000007796"/>
    </source>
</evidence>
<feature type="coiled-coil region" evidence="1">
    <location>
        <begin position="274"/>
        <end position="301"/>
    </location>
</feature>
<evidence type="ECO:0000256" key="2">
    <source>
        <dbReference type="SAM" id="MobiDB-lite"/>
    </source>
</evidence>
<dbReference type="AlphaFoldDB" id="F0XD56"/>
<feature type="compositionally biased region" description="Polar residues" evidence="2">
    <location>
        <begin position="325"/>
        <end position="339"/>
    </location>
</feature>
<feature type="compositionally biased region" description="Low complexity" evidence="2">
    <location>
        <begin position="340"/>
        <end position="357"/>
    </location>
</feature>
<dbReference type="HOGENOM" id="CLU_438075_0_0_1"/>
<organism evidence="4">
    <name type="scientific">Grosmannia clavigera (strain kw1407 / UAMH 11150)</name>
    <name type="common">Blue stain fungus</name>
    <name type="synonym">Graphiocladiella clavigera</name>
    <dbReference type="NCBI Taxonomy" id="655863"/>
    <lineage>
        <taxon>Eukaryota</taxon>
        <taxon>Fungi</taxon>
        <taxon>Dikarya</taxon>
        <taxon>Ascomycota</taxon>
        <taxon>Pezizomycotina</taxon>
        <taxon>Sordariomycetes</taxon>
        <taxon>Sordariomycetidae</taxon>
        <taxon>Ophiostomatales</taxon>
        <taxon>Ophiostomataceae</taxon>
        <taxon>Leptographium</taxon>
    </lineage>
</organism>
<proteinExistence type="predicted"/>
<accession>F0XD56</accession>
<feature type="compositionally biased region" description="Low complexity" evidence="2">
    <location>
        <begin position="232"/>
        <end position="250"/>
    </location>
</feature>
<feature type="region of interest" description="Disordered" evidence="2">
    <location>
        <begin position="586"/>
        <end position="624"/>
    </location>
</feature>
<reference evidence="3 4" key="1">
    <citation type="journal article" date="2011" name="Proc. Natl. Acad. Sci. U.S.A.">
        <title>Genome and transcriptome analyses of the mountain pine beetle-fungal symbiont Grosmannia clavigera, a lodgepole pine pathogen.</title>
        <authorList>
            <person name="DiGuistini S."/>
            <person name="Wang Y."/>
            <person name="Liao N.Y."/>
            <person name="Taylor G."/>
            <person name="Tanguay P."/>
            <person name="Feau N."/>
            <person name="Henrissat B."/>
            <person name="Chan S.K."/>
            <person name="Hesse-Orce U."/>
            <person name="Alamouti S.M."/>
            <person name="Tsui C.K.M."/>
            <person name="Docking R.T."/>
            <person name="Levasseur A."/>
            <person name="Haridas S."/>
            <person name="Robertson G."/>
            <person name="Birol I."/>
            <person name="Holt R.A."/>
            <person name="Marra M.A."/>
            <person name="Hamelin R.C."/>
            <person name="Hirst M."/>
            <person name="Jones S.J.M."/>
            <person name="Bohlmann J."/>
            <person name="Breuil C."/>
        </authorList>
    </citation>
    <scope>NUCLEOTIDE SEQUENCE [LARGE SCALE GENOMIC DNA]</scope>
    <source>
        <strain evidence="4">kw1407 / UAMH 11150</strain>
    </source>
</reference>
<dbReference type="OrthoDB" id="5401902at2759"/>
<keyword evidence="4" id="KW-1185">Reference proteome</keyword>